<dbReference type="Gene3D" id="3.90.70.80">
    <property type="match status" value="1"/>
</dbReference>
<dbReference type="EMBL" id="CAXAMM010014998">
    <property type="protein sequence ID" value="CAK9035202.1"/>
    <property type="molecule type" value="Genomic_DNA"/>
</dbReference>
<dbReference type="InterPro" id="IPR050704">
    <property type="entry name" value="Peptidase_C85-like"/>
</dbReference>
<feature type="domain" description="OTU" evidence="1">
    <location>
        <begin position="107"/>
        <end position="241"/>
    </location>
</feature>
<comment type="caution">
    <text evidence="2">The sequence shown here is derived from an EMBL/GenBank/DDBJ whole genome shotgun (WGS) entry which is preliminary data.</text>
</comment>
<evidence type="ECO:0000313" key="2">
    <source>
        <dbReference type="EMBL" id="CAK9035202.1"/>
    </source>
</evidence>
<feature type="non-terminal residue" evidence="2">
    <location>
        <position position="1"/>
    </location>
</feature>
<accession>A0ABP0L7R3</accession>
<dbReference type="SUPFAM" id="SSF54001">
    <property type="entry name" value="Cysteine proteinases"/>
    <property type="match status" value="1"/>
</dbReference>
<evidence type="ECO:0000313" key="3">
    <source>
        <dbReference type="Proteomes" id="UP001642464"/>
    </source>
</evidence>
<dbReference type="CDD" id="cd22744">
    <property type="entry name" value="OTU"/>
    <property type="match status" value="1"/>
</dbReference>
<dbReference type="Proteomes" id="UP001642464">
    <property type="component" value="Unassembled WGS sequence"/>
</dbReference>
<dbReference type="PROSITE" id="PS50802">
    <property type="entry name" value="OTU"/>
    <property type="match status" value="1"/>
</dbReference>
<organism evidence="2 3">
    <name type="scientific">Durusdinium trenchii</name>
    <dbReference type="NCBI Taxonomy" id="1381693"/>
    <lineage>
        <taxon>Eukaryota</taxon>
        <taxon>Sar</taxon>
        <taxon>Alveolata</taxon>
        <taxon>Dinophyceae</taxon>
        <taxon>Suessiales</taxon>
        <taxon>Symbiodiniaceae</taxon>
        <taxon>Durusdinium</taxon>
    </lineage>
</organism>
<dbReference type="Pfam" id="PF02338">
    <property type="entry name" value="OTU"/>
    <property type="match status" value="1"/>
</dbReference>
<keyword evidence="3" id="KW-1185">Reference proteome</keyword>
<proteinExistence type="predicted"/>
<reference evidence="2 3" key="1">
    <citation type="submission" date="2024-02" db="EMBL/GenBank/DDBJ databases">
        <authorList>
            <person name="Chen Y."/>
            <person name="Shah S."/>
            <person name="Dougan E. K."/>
            <person name="Thang M."/>
            <person name="Chan C."/>
        </authorList>
    </citation>
    <scope>NUCLEOTIDE SEQUENCE [LARGE SCALE GENOMIC DNA]</scope>
</reference>
<protein>
    <submittedName>
        <fullName evidence="2">OTU domain-containing protein 6A (DUBA-2)</fullName>
    </submittedName>
</protein>
<dbReference type="InterPro" id="IPR038765">
    <property type="entry name" value="Papain-like_cys_pep_sf"/>
</dbReference>
<sequence length="595" mass="66965">TRGNEAHWYFKATSNPDLDFFPVSVEMTDSAGKTESKEFWMRKLAAPKQTRFAKDIPQKSMHSFLRGDKLEESAVPVNTEKDSEGDVSMDQANKRRAVQVRKTPKGYELSVVPGDGACLFSSIALGLKQCRNLDLDCRRVRAECITHMRKHSDLYEPQWDKTCSKGNSLPNFAAYCDHMEKNEHWGGYLEASAAARHWNVGIVVIVPQQADVPSLGLHLGVTKKTIALWYTGKHYDFLNPIAPSAPEALRACQMDNVSNVSSALRGGSDVGAVFSADFQQSQTSCVRTVFSRREPSDSVRTYVTRPLKRLRCKSSVSHFPSCTMASASDFEQPANMDELSDPDMCVVPDLRESVPQIPSCLDEGTWSCPLCPFQVSQKLNGDHFRARQQFVKARLQHIHTFHASERRKLRLAEFYHIVAGDSVGNAAIAWKCVHCNHVLTQVDAGKMSSHVRREATWQHYQFAHPEISRKDWAREQHAQANKGRRMERRVEALNASISQCGSDLAFDRSDVDHEPVPFMRGKVVTKTSVRGAKRIADKCDPEPWMGGCKPLADWEKGKRRQRVATLRKHQDKMSTEQETSLLECALNVLEFGVDA</sequence>
<dbReference type="PANTHER" id="PTHR12419">
    <property type="entry name" value="OTU DOMAIN CONTAINING PROTEIN"/>
    <property type="match status" value="1"/>
</dbReference>
<name>A0ABP0L7R3_9DINO</name>
<dbReference type="InterPro" id="IPR003323">
    <property type="entry name" value="OTU_dom"/>
</dbReference>
<gene>
    <name evidence="2" type="ORF">SCF082_LOCUS21180</name>
</gene>
<evidence type="ECO:0000259" key="1">
    <source>
        <dbReference type="PROSITE" id="PS50802"/>
    </source>
</evidence>